<name>A0A834YYC3_TETSI</name>
<proteinExistence type="predicted"/>
<accession>A0A834YYC3</accession>
<dbReference type="Proteomes" id="UP000655225">
    <property type="component" value="Unassembled WGS sequence"/>
</dbReference>
<gene>
    <name evidence="2" type="ORF">HHK36_019880</name>
</gene>
<protein>
    <submittedName>
        <fullName evidence="2">Uncharacterized protein</fullName>
    </submittedName>
</protein>
<keyword evidence="3" id="KW-1185">Reference proteome</keyword>
<reference evidence="2 3" key="1">
    <citation type="submission" date="2020-04" db="EMBL/GenBank/DDBJ databases">
        <title>Plant Genome Project.</title>
        <authorList>
            <person name="Zhang R.-G."/>
        </authorList>
    </citation>
    <scope>NUCLEOTIDE SEQUENCE [LARGE SCALE GENOMIC DNA]</scope>
    <source>
        <strain evidence="2">YNK0</strain>
        <tissue evidence="2">Leaf</tissue>
    </source>
</reference>
<dbReference type="AlphaFoldDB" id="A0A834YYC3"/>
<evidence type="ECO:0000256" key="1">
    <source>
        <dbReference type="SAM" id="MobiDB-lite"/>
    </source>
</evidence>
<evidence type="ECO:0000313" key="2">
    <source>
        <dbReference type="EMBL" id="KAF8395925.1"/>
    </source>
</evidence>
<comment type="caution">
    <text evidence="2">The sequence shown here is derived from an EMBL/GenBank/DDBJ whole genome shotgun (WGS) entry which is preliminary data.</text>
</comment>
<dbReference type="EMBL" id="JABCRI010000013">
    <property type="protein sequence ID" value="KAF8395925.1"/>
    <property type="molecule type" value="Genomic_DNA"/>
</dbReference>
<sequence length="110" mass="11862">MTEVDVAGAVRTGGKVSKIGVEDDVGNWLASVDGATKQGDGAETGEEGPIGVSEERSTLPCQGTSDDYMGKRRHSLQQKIGEGHLPGQTKQHKKKEGRLLEPRLVRSIWH</sequence>
<evidence type="ECO:0000313" key="3">
    <source>
        <dbReference type="Proteomes" id="UP000655225"/>
    </source>
</evidence>
<organism evidence="2 3">
    <name type="scientific">Tetracentron sinense</name>
    <name type="common">Spur-leaf</name>
    <dbReference type="NCBI Taxonomy" id="13715"/>
    <lineage>
        <taxon>Eukaryota</taxon>
        <taxon>Viridiplantae</taxon>
        <taxon>Streptophyta</taxon>
        <taxon>Embryophyta</taxon>
        <taxon>Tracheophyta</taxon>
        <taxon>Spermatophyta</taxon>
        <taxon>Magnoliopsida</taxon>
        <taxon>Trochodendrales</taxon>
        <taxon>Trochodendraceae</taxon>
        <taxon>Tetracentron</taxon>
    </lineage>
</organism>
<feature type="region of interest" description="Disordered" evidence="1">
    <location>
        <begin position="33"/>
        <end position="101"/>
    </location>
</feature>